<sequence length="104" mass="11697">HSLNNSLAGTLGMTLNEIVIGFKPRSALDVIAKKKGTKVLSEALNYAKERYNKRHKPITFEVRDTRAGPFKVEKVIGQQAYKLNFPDAWKVHPIVSVAHLFKPL</sequence>
<feature type="domain" description="Tf2-1-like SH3-like" evidence="1">
    <location>
        <begin position="66"/>
        <end position="101"/>
    </location>
</feature>
<protein>
    <recommendedName>
        <fullName evidence="1">Tf2-1-like SH3-like domain-containing protein</fullName>
    </recommendedName>
</protein>
<dbReference type="Pfam" id="PF24626">
    <property type="entry name" value="SH3_Tf2-1"/>
    <property type="match status" value="1"/>
</dbReference>
<feature type="non-terminal residue" evidence="2">
    <location>
        <position position="104"/>
    </location>
</feature>
<reference evidence="2" key="1">
    <citation type="journal article" date="2021" name="Nat. Commun.">
        <title>Genetic determinants of endophytism in the Arabidopsis root mycobiome.</title>
        <authorList>
            <person name="Mesny F."/>
            <person name="Miyauchi S."/>
            <person name="Thiergart T."/>
            <person name="Pickel B."/>
            <person name="Atanasova L."/>
            <person name="Karlsson M."/>
            <person name="Huettel B."/>
            <person name="Barry K.W."/>
            <person name="Haridas S."/>
            <person name="Chen C."/>
            <person name="Bauer D."/>
            <person name="Andreopoulos W."/>
            <person name="Pangilinan J."/>
            <person name="LaButti K."/>
            <person name="Riley R."/>
            <person name="Lipzen A."/>
            <person name="Clum A."/>
            <person name="Drula E."/>
            <person name="Henrissat B."/>
            <person name="Kohler A."/>
            <person name="Grigoriev I.V."/>
            <person name="Martin F.M."/>
            <person name="Hacquard S."/>
        </authorList>
    </citation>
    <scope>NUCLEOTIDE SEQUENCE</scope>
    <source>
        <strain evidence="2">MPI-SDFR-AT-0073</strain>
    </source>
</reference>
<dbReference type="RefSeq" id="XP_045951172.1">
    <property type="nucleotide sequence ID" value="XM_046098948.1"/>
</dbReference>
<dbReference type="Proteomes" id="UP000758603">
    <property type="component" value="Unassembled WGS sequence"/>
</dbReference>
<gene>
    <name evidence="2" type="ORF">BKA67DRAFT_528486</name>
</gene>
<dbReference type="InterPro" id="IPR056924">
    <property type="entry name" value="SH3_Tf2-1"/>
</dbReference>
<evidence type="ECO:0000313" key="3">
    <source>
        <dbReference type="Proteomes" id="UP000758603"/>
    </source>
</evidence>
<evidence type="ECO:0000313" key="2">
    <source>
        <dbReference type="EMBL" id="KAH6640098.1"/>
    </source>
</evidence>
<keyword evidence="3" id="KW-1185">Reference proteome</keyword>
<name>A0A9P8REQ6_9PEZI</name>
<proteinExistence type="predicted"/>
<organism evidence="2 3">
    <name type="scientific">Truncatella angustata</name>
    <dbReference type="NCBI Taxonomy" id="152316"/>
    <lineage>
        <taxon>Eukaryota</taxon>
        <taxon>Fungi</taxon>
        <taxon>Dikarya</taxon>
        <taxon>Ascomycota</taxon>
        <taxon>Pezizomycotina</taxon>
        <taxon>Sordariomycetes</taxon>
        <taxon>Xylariomycetidae</taxon>
        <taxon>Amphisphaeriales</taxon>
        <taxon>Sporocadaceae</taxon>
        <taxon>Truncatella</taxon>
    </lineage>
</organism>
<dbReference type="OrthoDB" id="4779840at2759"/>
<dbReference type="EMBL" id="JAGPXC010000014">
    <property type="protein sequence ID" value="KAH6640098.1"/>
    <property type="molecule type" value="Genomic_DNA"/>
</dbReference>
<evidence type="ECO:0000259" key="1">
    <source>
        <dbReference type="Pfam" id="PF24626"/>
    </source>
</evidence>
<comment type="caution">
    <text evidence="2">The sequence shown here is derived from an EMBL/GenBank/DDBJ whole genome shotgun (WGS) entry which is preliminary data.</text>
</comment>
<dbReference type="GeneID" id="70127840"/>
<accession>A0A9P8REQ6</accession>
<dbReference type="AlphaFoldDB" id="A0A9P8REQ6"/>